<reference evidence="1" key="1">
    <citation type="journal article" date="2014" name="Nat. Genet.">
        <title>Genome and transcriptome of the porcine whipworm Trichuris suis.</title>
        <authorList>
            <person name="Jex A.R."/>
            <person name="Nejsum P."/>
            <person name="Schwarz E.M."/>
            <person name="Hu L."/>
            <person name="Young N.D."/>
            <person name="Hall R.S."/>
            <person name="Korhonen P.K."/>
            <person name="Liao S."/>
            <person name="Thamsborg S."/>
            <person name="Xia J."/>
            <person name="Xu P."/>
            <person name="Wang S."/>
            <person name="Scheerlinck J.P."/>
            <person name="Hofmann A."/>
            <person name="Sternberg P.W."/>
            <person name="Wang J."/>
            <person name="Gasser R.B."/>
        </authorList>
    </citation>
    <scope>NUCLEOTIDE SEQUENCE [LARGE SCALE GENOMIC DNA]</scope>
    <source>
        <strain evidence="1">DCEP-RM93F</strain>
    </source>
</reference>
<name>A0A085MPI8_9BILA</name>
<protein>
    <submittedName>
        <fullName evidence="1">Uncharacterized protein</fullName>
    </submittedName>
</protein>
<dbReference type="EMBL" id="KL369386">
    <property type="protein sequence ID" value="KFD59134.1"/>
    <property type="molecule type" value="Genomic_DNA"/>
</dbReference>
<dbReference type="Proteomes" id="UP000030758">
    <property type="component" value="Unassembled WGS sequence"/>
</dbReference>
<gene>
    <name evidence="1" type="ORF">M514_28688</name>
</gene>
<accession>A0A085MPI8</accession>
<dbReference type="AlphaFoldDB" id="A0A085MPI8"/>
<evidence type="ECO:0000313" key="1">
    <source>
        <dbReference type="EMBL" id="KFD59134.1"/>
    </source>
</evidence>
<sequence>MSLVESFTKRTEEDQQKEVDAEFEDIRCGLIFYV</sequence>
<organism evidence="1">
    <name type="scientific">Trichuris suis</name>
    <name type="common">pig whipworm</name>
    <dbReference type="NCBI Taxonomy" id="68888"/>
    <lineage>
        <taxon>Eukaryota</taxon>
        <taxon>Metazoa</taxon>
        <taxon>Ecdysozoa</taxon>
        <taxon>Nematoda</taxon>
        <taxon>Enoplea</taxon>
        <taxon>Dorylaimia</taxon>
        <taxon>Trichinellida</taxon>
        <taxon>Trichuridae</taxon>
        <taxon>Trichuris</taxon>
    </lineage>
</organism>
<proteinExistence type="predicted"/>